<dbReference type="Pfam" id="PF00581">
    <property type="entry name" value="Rhodanese"/>
    <property type="match status" value="1"/>
</dbReference>
<dbReference type="OrthoDB" id="9807812at2"/>
<protein>
    <submittedName>
        <fullName evidence="2">Rhodanese-related sulfurtransferase</fullName>
    </submittedName>
</protein>
<dbReference type="InterPro" id="IPR036873">
    <property type="entry name" value="Rhodanese-like_dom_sf"/>
</dbReference>
<gene>
    <name evidence="2" type="ORF">A8950_0486</name>
</gene>
<dbReference type="SMART" id="SM00450">
    <property type="entry name" value="RHOD"/>
    <property type="match status" value="1"/>
</dbReference>
<dbReference type="RefSeq" id="WP_133612018.1">
    <property type="nucleotide sequence ID" value="NZ_SNYW01000006.1"/>
</dbReference>
<dbReference type="PROSITE" id="PS50206">
    <property type="entry name" value="RHODANESE_3"/>
    <property type="match status" value="1"/>
</dbReference>
<dbReference type="Gene3D" id="3.40.250.10">
    <property type="entry name" value="Rhodanese-like domain"/>
    <property type="match status" value="1"/>
</dbReference>
<dbReference type="EMBL" id="SNYW01000006">
    <property type="protein sequence ID" value="TDQ83942.1"/>
    <property type="molecule type" value="Genomic_DNA"/>
</dbReference>
<proteinExistence type="predicted"/>
<evidence type="ECO:0000313" key="2">
    <source>
        <dbReference type="EMBL" id="TDQ83942.1"/>
    </source>
</evidence>
<dbReference type="SUPFAM" id="SSF52821">
    <property type="entry name" value="Rhodanese/Cell cycle control phosphatase"/>
    <property type="match status" value="1"/>
</dbReference>
<feature type="domain" description="Rhodanese" evidence="1">
    <location>
        <begin position="31"/>
        <end position="128"/>
    </location>
</feature>
<comment type="caution">
    <text evidence="2">The sequence shown here is derived from an EMBL/GenBank/DDBJ whole genome shotgun (WGS) entry which is preliminary data.</text>
</comment>
<name>A0A4R6WQS3_9PROT</name>
<dbReference type="AlphaFoldDB" id="A0A4R6WQS3"/>
<keyword evidence="2" id="KW-0808">Transferase</keyword>
<organism evidence="2 3">
    <name type="scientific">Dongia mobilis</name>
    <dbReference type="NCBI Taxonomy" id="578943"/>
    <lineage>
        <taxon>Bacteria</taxon>
        <taxon>Pseudomonadati</taxon>
        <taxon>Pseudomonadota</taxon>
        <taxon>Alphaproteobacteria</taxon>
        <taxon>Rhodospirillales</taxon>
        <taxon>Dongiaceae</taxon>
        <taxon>Dongia</taxon>
    </lineage>
</organism>
<dbReference type="PANTHER" id="PTHR44086">
    <property type="entry name" value="THIOSULFATE SULFURTRANSFERASE RDL2, MITOCHONDRIAL-RELATED"/>
    <property type="match status" value="1"/>
</dbReference>
<evidence type="ECO:0000259" key="1">
    <source>
        <dbReference type="PROSITE" id="PS50206"/>
    </source>
</evidence>
<evidence type="ECO:0000313" key="3">
    <source>
        <dbReference type="Proteomes" id="UP000295783"/>
    </source>
</evidence>
<reference evidence="2 3" key="1">
    <citation type="submission" date="2019-03" db="EMBL/GenBank/DDBJ databases">
        <title>Genomic Encyclopedia of Type Strains, Phase III (KMG-III): the genomes of soil and plant-associated and newly described type strains.</title>
        <authorList>
            <person name="Whitman W."/>
        </authorList>
    </citation>
    <scope>NUCLEOTIDE SEQUENCE [LARGE SCALE GENOMIC DNA]</scope>
    <source>
        <strain evidence="2 3">CGMCC 1.7660</strain>
    </source>
</reference>
<dbReference type="CDD" id="cd01447">
    <property type="entry name" value="Polysulfide_ST"/>
    <property type="match status" value="1"/>
</dbReference>
<dbReference type="GO" id="GO:0004792">
    <property type="term" value="F:thiosulfate-cyanide sulfurtransferase activity"/>
    <property type="evidence" value="ECO:0007669"/>
    <property type="project" value="TreeGrafter"/>
</dbReference>
<keyword evidence="3" id="KW-1185">Reference proteome</keyword>
<dbReference type="PANTHER" id="PTHR44086:SF13">
    <property type="entry name" value="THIOSULFATE SULFURTRANSFERASE PSPE"/>
    <property type="match status" value="1"/>
</dbReference>
<dbReference type="Proteomes" id="UP000295783">
    <property type="component" value="Unassembled WGS sequence"/>
</dbReference>
<dbReference type="InterPro" id="IPR001763">
    <property type="entry name" value="Rhodanese-like_dom"/>
</dbReference>
<sequence length="133" mass="14462">MPITKGIKELLAEADAMIETVPATDAVQRLGDAATLFVDLRDPRELAREGKIPGAFHCPRGMLEFWLDPESPYHKPVLAEDRTLLFYCASGWRSALAAKTAREMGLDRVAHIGGGFTAWREAGGAVEAVEKPA</sequence>
<accession>A0A4R6WQS3</accession>